<gene>
    <name evidence="5" type="ORF">SP5_001_01050</name>
</gene>
<evidence type="ECO:0000259" key="2">
    <source>
        <dbReference type="PROSITE" id="PS50883"/>
    </source>
</evidence>
<dbReference type="NCBIfam" id="TIGR00254">
    <property type="entry name" value="GGDEF"/>
    <property type="match status" value="1"/>
</dbReference>
<dbReference type="Pfam" id="PF00563">
    <property type="entry name" value="EAL"/>
    <property type="match status" value="1"/>
</dbReference>
<dbReference type="SUPFAM" id="SSF141868">
    <property type="entry name" value="EAL domain-like"/>
    <property type="match status" value="1"/>
</dbReference>
<dbReference type="SUPFAM" id="SSF55785">
    <property type="entry name" value="PYP-like sensor domain (PAS domain)"/>
    <property type="match status" value="1"/>
</dbReference>
<feature type="domain" description="MHYT" evidence="4">
    <location>
        <begin position="24"/>
        <end position="211"/>
    </location>
</feature>
<dbReference type="InterPro" id="IPR005330">
    <property type="entry name" value="MHYT_dom"/>
</dbReference>
<keyword evidence="1" id="KW-0472">Membrane</keyword>
<dbReference type="Pfam" id="PF00990">
    <property type="entry name" value="GGDEF"/>
    <property type="match status" value="1"/>
</dbReference>
<dbReference type="PANTHER" id="PTHR44757">
    <property type="entry name" value="DIGUANYLATE CYCLASE DGCP"/>
    <property type="match status" value="1"/>
</dbReference>
<dbReference type="InterPro" id="IPR043128">
    <property type="entry name" value="Rev_trsase/Diguanyl_cyclase"/>
</dbReference>
<proteinExistence type="predicted"/>
<dbReference type="InterPro" id="IPR001633">
    <property type="entry name" value="EAL_dom"/>
</dbReference>
<feature type="transmembrane region" description="Helical" evidence="1">
    <location>
        <begin position="188"/>
        <end position="209"/>
    </location>
</feature>
<dbReference type="EMBL" id="BBPI01000001">
    <property type="protein sequence ID" value="GAL99406.1"/>
    <property type="molecule type" value="Genomic_DNA"/>
</dbReference>
<dbReference type="InterPro" id="IPR029787">
    <property type="entry name" value="Nucleotide_cyclase"/>
</dbReference>
<evidence type="ECO:0000313" key="5">
    <source>
        <dbReference type="EMBL" id="GAL99406.1"/>
    </source>
</evidence>
<keyword evidence="1" id="KW-1133">Transmembrane helix</keyword>
<dbReference type="SMART" id="SM00052">
    <property type="entry name" value="EAL"/>
    <property type="match status" value="1"/>
</dbReference>
<dbReference type="InterPro" id="IPR000160">
    <property type="entry name" value="GGDEF_dom"/>
</dbReference>
<evidence type="ECO:0000259" key="3">
    <source>
        <dbReference type="PROSITE" id="PS50887"/>
    </source>
</evidence>
<dbReference type="PROSITE" id="PS50883">
    <property type="entry name" value="EAL"/>
    <property type="match status" value="1"/>
</dbReference>
<dbReference type="Gene3D" id="3.30.450.20">
    <property type="entry name" value="PAS domain"/>
    <property type="match status" value="1"/>
</dbReference>
<dbReference type="Gene3D" id="3.20.20.450">
    <property type="entry name" value="EAL domain"/>
    <property type="match status" value="1"/>
</dbReference>
<sequence length="791" mass="85524">MEQSVAEGMTHMMFNIVGCIIGQHDPWLIFPALGVCVLGLIALFLLHDRAEECVELRRRNWVALAAITGGVSIWCTHFLSMLAYRGPLPLGFDLPQTLASVAIPCLTIWIALGHVRRRRDLGGCLVAGTLTTIGIGAMHLIGMAALIVPAEIRYDPWGLAVAFLGAMMLLTGAFHIHVRVPGRGRTVLSVGVAALGIVVLHFGAMTATTLVPGGVVVDPNLHPLQPLNLARVVGLVTASIVVALVAAALLDRLLTDLRGLTEATREGIAILHHGRIIEANGRLAAMLNVEPGRLIGSPPEDWLEAIDGAPLSLVDGGLIETRPRDIASLDRYLEVAGHEIEYRGRRAMVMSVRDLTEQRRAQRQIEFMAEHDPLTGLPNRAFFDQALETAIAQADQKGPFALFALDLDRFKAVNDLFGHAAGDAILCRVAAILTAAIDEAGVVARVGGDEFLILQRGMKDPEAVRRLAESILDAFAAEMDLSRDPMAVGVSIGVSLYPQDATDAQSLRQNADVALYRAKTSGRGTASFFDQDMDRAMRKRLALEHDLRHALLRNQMRLAYQPLVSTDSATVIGHEALLRWDHPERGTVEPGAFVPLAEETGIILQLGEWVLSTACRTAAAWPAPLTLAVNISPIQFQLPNLAEIVARALDESGFPAHRLELEITENVLLHDRASTLKTLHQLKAMGVGIVMDDFGTGYSSLSNLRCFPFDKIKIDKSFISGVATDAAARSIVRAIVGLGQSLNLPVVAEGVETAEQHRMVLEEGCPQAQGYLFGRPAEPVVEVQPLARALR</sequence>
<feature type="domain" description="EAL" evidence="2">
    <location>
        <begin position="540"/>
        <end position="790"/>
    </location>
</feature>
<dbReference type="PROSITE" id="PS50887">
    <property type="entry name" value="GGDEF"/>
    <property type="match status" value="1"/>
</dbReference>
<dbReference type="PANTHER" id="PTHR44757:SF2">
    <property type="entry name" value="BIOFILM ARCHITECTURE MAINTENANCE PROTEIN MBAA"/>
    <property type="match status" value="1"/>
</dbReference>
<comment type="caution">
    <text evidence="5">The sequence shown here is derived from an EMBL/GenBank/DDBJ whole genome shotgun (WGS) entry which is preliminary data.</text>
</comment>
<organism evidence="5 6">
    <name type="scientific">Sphingomonas parapaucimobilis NBRC 15100</name>
    <dbReference type="NCBI Taxonomy" id="1219049"/>
    <lineage>
        <taxon>Bacteria</taxon>
        <taxon>Pseudomonadati</taxon>
        <taxon>Pseudomonadota</taxon>
        <taxon>Alphaproteobacteria</taxon>
        <taxon>Sphingomonadales</taxon>
        <taxon>Sphingomonadaceae</taxon>
        <taxon>Sphingomonas</taxon>
    </lineage>
</organism>
<dbReference type="InterPro" id="IPR052155">
    <property type="entry name" value="Biofilm_reg_signaling"/>
</dbReference>
<dbReference type="InterPro" id="IPR035965">
    <property type="entry name" value="PAS-like_dom_sf"/>
</dbReference>
<evidence type="ECO:0000313" key="6">
    <source>
        <dbReference type="Proteomes" id="UP000032305"/>
    </source>
</evidence>
<dbReference type="CDD" id="cd01948">
    <property type="entry name" value="EAL"/>
    <property type="match status" value="1"/>
</dbReference>
<feature type="transmembrane region" description="Helical" evidence="1">
    <location>
        <begin position="156"/>
        <end position="176"/>
    </location>
</feature>
<protein>
    <submittedName>
        <fullName evidence="5">Putative signaling protein</fullName>
    </submittedName>
</protein>
<dbReference type="AlphaFoldDB" id="A0A0A1W2I3"/>
<dbReference type="eggNOG" id="COG5001">
    <property type="taxonomic scope" value="Bacteria"/>
</dbReference>
<dbReference type="GO" id="GO:0003824">
    <property type="term" value="F:catalytic activity"/>
    <property type="evidence" value="ECO:0007669"/>
    <property type="project" value="UniProtKB-ARBA"/>
</dbReference>
<feature type="transmembrane region" description="Helical" evidence="1">
    <location>
        <begin position="61"/>
        <end position="82"/>
    </location>
</feature>
<feature type="transmembrane region" description="Helical" evidence="1">
    <location>
        <begin position="124"/>
        <end position="150"/>
    </location>
</feature>
<keyword evidence="1" id="KW-0812">Transmembrane</keyword>
<dbReference type="SMART" id="SM00267">
    <property type="entry name" value="GGDEF"/>
    <property type="match status" value="1"/>
</dbReference>
<dbReference type="Pfam" id="PF03707">
    <property type="entry name" value="MHYT"/>
    <property type="match status" value="2"/>
</dbReference>
<accession>A0A0A1W2I3</accession>
<evidence type="ECO:0000256" key="1">
    <source>
        <dbReference type="PROSITE-ProRule" id="PRU00244"/>
    </source>
</evidence>
<dbReference type="CDD" id="cd01949">
    <property type="entry name" value="GGDEF"/>
    <property type="match status" value="1"/>
</dbReference>
<feature type="transmembrane region" description="Helical" evidence="1">
    <location>
        <begin position="27"/>
        <end position="46"/>
    </location>
</feature>
<evidence type="ECO:0000259" key="4">
    <source>
        <dbReference type="PROSITE" id="PS50924"/>
    </source>
</evidence>
<feature type="transmembrane region" description="Helical" evidence="1">
    <location>
        <begin position="229"/>
        <end position="250"/>
    </location>
</feature>
<dbReference type="FunFam" id="3.30.70.270:FF:000001">
    <property type="entry name" value="Diguanylate cyclase domain protein"/>
    <property type="match status" value="1"/>
</dbReference>
<dbReference type="Proteomes" id="UP000032305">
    <property type="component" value="Unassembled WGS sequence"/>
</dbReference>
<reference evidence="5 6" key="1">
    <citation type="submission" date="2014-11" db="EMBL/GenBank/DDBJ databases">
        <title>Whole genome shotgun sequence of Sphingomonas parapaucimobilis NBRC 15100.</title>
        <authorList>
            <person name="Katano-Makiyama Y."/>
            <person name="Hosoyama A."/>
            <person name="Hashimoto M."/>
            <person name="Hosoyama Y."/>
            <person name="Noguchi M."/>
            <person name="Numata M."/>
            <person name="Tsuchikane K."/>
            <person name="Hirakata S."/>
            <person name="Uohara A."/>
            <person name="Shimodaira J."/>
            <person name="Ohji S."/>
            <person name="Ichikawa N."/>
            <person name="Kimura A."/>
            <person name="Yamazoe A."/>
            <person name="Fujita N."/>
        </authorList>
    </citation>
    <scope>NUCLEOTIDE SEQUENCE [LARGE SCALE GENOMIC DNA]</scope>
    <source>
        <strain evidence="5 6">NBRC 15100</strain>
    </source>
</reference>
<dbReference type="GO" id="GO:0016020">
    <property type="term" value="C:membrane"/>
    <property type="evidence" value="ECO:0007669"/>
    <property type="project" value="UniProtKB-UniRule"/>
</dbReference>
<name>A0A0A1W2I3_9SPHN</name>
<feature type="domain" description="GGDEF" evidence="3">
    <location>
        <begin position="398"/>
        <end position="531"/>
    </location>
</feature>
<feature type="transmembrane region" description="Helical" evidence="1">
    <location>
        <begin position="94"/>
        <end position="112"/>
    </location>
</feature>
<dbReference type="InterPro" id="IPR035919">
    <property type="entry name" value="EAL_sf"/>
</dbReference>
<dbReference type="Gene3D" id="3.30.70.270">
    <property type="match status" value="1"/>
</dbReference>
<dbReference type="SUPFAM" id="SSF55073">
    <property type="entry name" value="Nucleotide cyclase"/>
    <property type="match status" value="1"/>
</dbReference>
<keyword evidence="6" id="KW-1185">Reference proteome</keyword>
<dbReference type="PROSITE" id="PS50924">
    <property type="entry name" value="MHYT"/>
    <property type="match status" value="1"/>
</dbReference>